<gene>
    <name evidence="1" type="ORF">CWS31_017125</name>
</gene>
<name>A0ABY3MSS3_9GAMM</name>
<comment type="caution">
    <text evidence="1">The sequence shown here is derived from an EMBL/GenBank/DDBJ whole genome shotgun (WGS) entry which is preliminary data.</text>
</comment>
<evidence type="ECO:0000313" key="2">
    <source>
        <dbReference type="Proteomes" id="UP000815846"/>
    </source>
</evidence>
<protein>
    <recommendedName>
        <fullName evidence="3">HEPN AbiU2-like domain-containing protein</fullName>
    </recommendedName>
</protein>
<sequence>MLTNVAKSYLDMARTVIDTQIGAKEKIPRDDAIFGLLSCTYIYSHLSLVSFCTAQLYILWNEDNSKLKSNYPNIESFEALMAIQLKGLKPALNELVKQKNITPLHKAQPKLWQNLNEFLKKYRDFFVHPNPDDFDKFVGETGNAEWQFATNTASGILEYFYSECTGNVPKWVKIGSIKCHGFELIEI</sequence>
<keyword evidence="2" id="KW-1185">Reference proteome</keyword>
<proteinExistence type="predicted"/>
<dbReference type="EMBL" id="PJAI02000051">
    <property type="protein sequence ID" value="TYK64162.1"/>
    <property type="molecule type" value="Genomic_DNA"/>
</dbReference>
<dbReference type="RefSeq" id="WP_101344584.1">
    <property type="nucleotide sequence ID" value="NZ_PJAI02000051.1"/>
</dbReference>
<evidence type="ECO:0008006" key="3">
    <source>
        <dbReference type="Google" id="ProtNLM"/>
    </source>
</evidence>
<organism evidence="1 2">
    <name type="scientific">Colwellia echini</name>
    <dbReference type="NCBI Taxonomy" id="1982103"/>
    <lineage>
        <taxon>Bacteria</taxon>
        <taxon>Pseudomonadati</taxon>
        <taxon>Pseudomonadota</taxon>
        <taxon>Gammaproteobacteria</taxon>
        <taxon>Alteromonadales</taxon>
        <taxon>Colwelliaceae</taxon>
        <taxon>Colwellia</taxon>
    </lineage>
</organism>
<reference evidence="1 2" key="1">
    <citation type="submission" date="2019-08" db="EMBL/GenBank/DDBJ databases">
        <title>Microbe sample from Colwellia echini.</title>
        <authorList>
            <person name="Christiansen L."/>
            <person name="Pathiraja D."/>
            <person name="Schultz-Johansen M."/>
            <person name="Choi I.-G."/>
            <person name="Stougaard P."/>
        </authorList>
    </citation>
    <scope>NUCLEOTIDE SEQUENCE [LARGE SCALE GENOMIC DNA]</scope>
    <source>
        <strain evidence="1 2">A3</strain>
    </source>
</reference>
<accession>A0ABY3MSS3</accession>
<evidence type="ECO:0000313" key="1">
    <source>
        <dbReference type="EMBL" id="TYK64162.1"/>
    </source>
</evidence>
<dbReference type="Proteomes" id="UP000815846">
    <property type="component" value="Unassembled WGS sequence"/>
</dbReference>